<dbReference type="EMBL" id="LR134359">
    <property type="protein sequence ID" value="VEG60178.1"/>
    <property type="molecule type" value="Genomic_DNA"/>
</dbReference>
<proteinExistence type="predicted"/>
<evidence type="ECO:0000313" key="1">
    <source>
        <dbReference type="EMBL" id="VEG60178.1"/>
    </source>
</evidence>
<dbReference type="AlphaFoldDB" id="A0A3S4S5A6"/>
<evidence type="ECO:0000313" key="2">
    <source>
        <dbReference type="Proteomes" id="UP000275504"/>
    </source>
</evidence>
<protein>
    <submittedName>
        <fullName evidence="1">Uncharacterized protein</fullName>
    </submittedName>
</protein>
<sequence length="42" mass="5014">MNFQMLEVITKALLKVKDEVKKAREEFLNDKFNKGEKNESRN</sequence>
<gene>
    <name evidence="1" type="ORF">NCTC11951_00136</name>
</gene>
<reference evidence="1 2" key="1">
    <citation type="submission" date="2018-12" db="EMBL/GenBank/DDBJ databases">
        <authorList>
            <consortium name="Pathogen Informatics"/>
        </authorList>
    </citation>
    <scope>NUCLEOTIDE SEQUENCE [LARGE SCALE GENOMIC DNA]</scope>
    <source>
        <strain evidence="1 2">NCTC11951</strain>
    </source>
</reference>
<dbReference type="Proteomes" id="UP000275504">
    <property type="component" value="Chromosome"/>
</dbReference>
<name>A0A3S4S5A6_CAMJU</name>
<organism evidence="1 2">
    <name type="scientific">Campylobacter jejuni subsp. doylei</name>
    <dbReference type="NCBI Taxonomy" id="32021"/>
    <lineage>
        <taxon>Bacteria</taxon>
        <taxon>Pseudomonadati</taxon>
        <taxon>Campylobacterota</taxon>
        <taxon>Epsilonproteobacteria</taxon>
        <taxon>Campylobacterales</taxon>
        <taxon>Campylobacteraceae</taxon>
        <taxon>Campylobacter</taxon>
    </lineage>
</organism>
<accession>A0A3S4S5A6</accession>